<gene>
    <name evidence="8" type="ORF">METZ01_LOCUS59342</name>
</gene>
<organism evidence="8">
    <name type="scientific">marine metagenome</name>
    <dbReference type="NCBI Taxonomy" id="408172"/>
    <lineage>
        <taxon>unclassified sequences</taxon>
        <taxon>metagenomes</taxon>
        <taxon>ecological metagenomes</taxon>
    </lineage>
</organism>
<evidence type="ECO:0000313" key="8">
    <source>
        <dbReference type="EMBL" id="SVA06488.1"/>
    </source>
</evidence>
<dbReference type="InterPro" id="IPR001753">
    <property type="entry name" value="Enoyl-CoA_hydra/iso"/>
</dbReference>
<dbReference type="UniPathway" id="UPA00659"/>
<dbReference type="GO" id="GO:0070403">
    <property type="term" value="F:NAD+ binding"/>
    <property type="evidence" value="ECO:0007669"/>
    <property type="project" value="InterPro"/>
</dbReference>
<dbReference type="Pfam" id="PF00725">
    <property type="entry name" value="3HCDH"/>
    <property type="match status" value="1"/>
</dbReference>
<dbReference type="Gene3D" id="3.40.50.720">
    <property type="entry name" value="NAD(P)-binding Rossmann-like Domain"/>
    <property type="match status" value="1"/>
</dbReference>
<dbReference type="Pfam" id="PF00378">
    <property type="entry name" value="ECH_1"/>
    <property type="match status" value="1"/>
</dbReference>
<comment type="pathway">
    <text evidence="1">Lipid metabolism; fatty acid beta-oxidation.</text>
</comment>
<dbReference type="InterPro" id="IPR006176">
    <property type="entry name" value="3-OHacyl-CoA_DH_NAD-bd"/>
</dbReference>
<evidence type="ECO:0000259" key="6">
    <source>
        <dbReference type="Pfam" id="PF00725"/>
    </source>
</evidence>
<feature type="domain" description="3-hydroxyacyl-CoA dehydrogenase C-terminal" evidence="6">
    <location>
        <begin position="197"/>
        <end position="299"/>
    </location>
</feature>
<dbReference type="InterPro" id="IPR029045">
    <property type="entry name" value="ClpP/crotonase-like_dom_sf"/>
</dbReference>
<evidence type="ECO:0000256" key="5">
    <source>
        <dbReference type="ARBA" id="ARBA00023098"/>
    </source>
</evidence>
<dbReference type="SUPFAM" id="SSF51735">
    <property type="entry name" value="NAD(P)-binding Rossmann-fold domains"/>
    <property type="match status" value="1"/>
</dbReference>
<dbReference type="InterPro" id="IPR036291">
    <property type="entry name" value="NAD(P)-bd_dom_sf"/>
</dbReference>
<protein>
    <recommendedName>
        <fullName evidence="9">3-hydroxyacyl-CoA dehydrogenase</fullName>
    </recommendedName>
</protein>
<dbReference type="GO" id="GO:0016616">
    <property type="term" value="F:oxidoreductase activity, acting on the CH-OH group of donors, NAD or NADP as acceptor"/>
    <property type="evidence" value="ECO:0007669"/>
    <property type="project" value="InterPro"/>
</dbReference>
<dbReference type="SUPFAM" id="SSF48179">
    <property type="entry name" value="6-phosphogluconate dehydrogenase C-terminal domain-like"/>
    <property type="match status" value="2"/>
</dbReference>
<dbReference type="InterPro" id="IPR006108">
    <property type="entry name" value="3HC_DH_C"/>
</dbReference>
<dbReference type="AlphaFoldDB" id="A0A381ST23"/>
<dbReference type="PANTHER" id="PTHR48075:SF7">
    <property type="entry name" value="3-HYDROXYACYL-COA DEHYDROGENASE-RELATED"/>
    <property type="match status" value="1"/>
</dbReference>
<keyword evidence="2" id="KW-0276">Fatty acid metabolism</keyword>
<feature type="domain" description="3-hydroxyacyl-CoA dehydrogenase NAD binding" evidence="7">
    <location>
        <begin position="7"/>
        <end position="194"/>
    </location>
</feature>
<dbReference type="Gene3D" id="3.90.226.10">
    <property type="entry name" value="2-enoyl-CoA Hydratase, Chain A, domain 1"/>
    <property type="match status" value="1"/>
</dbReference>
<keyword evidence="4" id="KW-0520">NAD</keyword>
<proteinExistence type="predicted"/>
<name>A0A381ST23_9ZZZZ</name>
<evidence type="ECO:0000259" key="7">
    <source>
        <dbReference type="Pfam" id="PF02737"/>
    </source>
</evidence>
<dbReference type="InterPro" id="IPR008927">
    <property type="entry name" value="6-PGluconate_DH-like_C_sf"/>
</dbReference>
<dbReference type="EMBL" id="UINC01003457">
    <property type="protein sequence ID" value="SVA06488.1"/>
    <property type="molecule type" value="Genomic_DNA"/>
</dbReference>
<evidence type="ECO:0000256" key="3">
    <source>
        <dbReference type="ARBA" id="ARBA00023002"/>
    </source>
</evidence>
<dbReference type="GO" id="GO:0006635">
    <property type="term" value="P:fatty acid beta-oxidation"/>
    <property type="evidence" value="ECO:0007669"/>
    <property type="project" value="UniProtKB-UniPathway"/>
</dbReference>
<sequence>MSYKIKKAAVLGSGVMGSGIACHLANVGIDVLMLDILPKDLEKNKNRNAVSDGSLMRAVKSRPNPLYKKDYLKRIKTGNFEDDFDKISQADWIIEVVVENLEIKKQIFEKVEKYKTKGAIVTSNTSSIPIGLLCEGRSDDFKKNFCGTHFFNPPRYLRLFEVIPHDKTDSKLADYLMEFGDIVLGKQTVLCKDTPAFIGNRIGVMAGIKLSQLTDKYNFTIEEVDLITGTVIGYPNSGTFRLQDLVGLDTSDKVTKFLVENVKNDTFYSKLKDQPQNKSFKFLIDNNFLGNKSGKGYYEKTNKKDENGKTIINALDLETNTYRRSIKPNLKVVKEAKSIELFDRRIKFLIEGDSNENLFYKEYFACLLSYSAMSIPEIADDYYQIDDATRTGYAWTYGPFEIWDLLGIDAGIKMIESCDEKVPDWIHQMKKNGADVFYKFEDGKKKFFDLKSKKYIPVPSSESFIMLDAFRSNKYILKNSECTVHDIGDGVMCIEFQSKAGAIGTGIAEGISKAIDLAESEDWKGIVLANNDKQFSVGANLMNMGMSAMQKKYDEIEKFLVGFQNILMRMRTSKIPIVAATQGFVMGGGLEVVIHCDSGIFASESYIGLPEAGVGLLPAGGGTKEMAMRVSNSFNTGDVKMPTLIDHFKSIAMGSVSTSAYEAFDLNYLQNTRDFICMNRMRNLAMAKQKVLDLSVGYVPPSLRQDIEVLGRSGLSTLYSAINEFSLGGYMSDYDVEVSRKIAYVMCGGDLTSSQLVSEEYLFDLERENFMSLLGNQKTLDRIQYMLMNKKPLRN</sequence>
<accession>A0A381ST23</accession>
<dbReference type="Pfam" id="PF02737">
    <property type="entry name" value="3HCDH_N"/>
    <property type="match status" value="1"/>
</dbReference>
<dbReference type="SUPFAM" id="SSF52096">
    <property type="entry name" value="ClpP/crotonase"/>
    <property type="match status" value="1"/>
</dbReference>
<dbReference type="PROSITE" id="PS51257">
    <property type="entry name" value="PROKAR_LIPOPROTEIN"/>
    <property type="match status" value="1"/>
</dbReference>
<reference evidence="8" key="1">
    <citation type="submission" date="2018-05" db="EMBL/GenBank/DDBJ databases">
        <authorList>
            <person name="Lanie J.A."/>
            <person name="Ng W.-L."/>
            <person name="Kazmierczak K.M."/>
            <person name="Andrzejewski T.M."/>
            <person name="Davidsen T.M."/>
            <person name="Wayne K.J."/>
            <person name="Tettelin H."/>
            <person name="Glass J.I."/>
            <person name="Rusch D."/>
            <person name="Podicherti R."/>
            <person name="Tsui H.-C.T."/>
            <person name="Winkler M.E."/>
        </authorList>
    </citation>
    <scope>NUCLEOTIDE SEQUENCE</scope>
</reference>
<evidence type="ECO:0000256" key="1">
    <source>
        <dbReference type="ARBA" id="ARBA00005005"/>
    </source>
</evidence>
<dbReference type="PANTHER" id="PTHR48075">
    <property type="entry name" value="3-HYDROXYACYL-COA DEHYDROGENASE FAMILY PROTEIN"/>
    <property type="match status" value="1"/>
</dbReference>
<keyword evidence="5" id="KW-0443">Lipid metabolism</keyword>
<dbReference type="CDD" id="cd06558">
    <property type="entry name" value="crotonase-like"/>
    <property type="match status" value="1"/>
</dbReference>
<dbReference type="Gene3D" id="1.10.1040.50">
    <property type="match status" value="1"/>
</dbReference>
<evidence type="ECO:0000256" key="4">
    <source>
        <dbReference type="ARBA" id="ARBA00023027"/>
    </source>
</evidence>
<keyword evidence="3" id="KW-0560">Oxidoreductase</keyword>
<evidence type="ECO:0000256" key="2">
    <source>
        <dbReference type="ARBA" id="ARBA00022832"/>
    </source>
</evidence>
<evidence type="ECO:0008006" key="9">
    <source>
        <dbReference type="Google" id="ProtNLM"/>
    </source>
</evidence>